<protein>
    <submittedName>
        <fullName evidence="1">Cellulose biosynthesis protein</fullName>
    </submittedName>
</protein>
<dbReference type="KEGG" id="gca:Galf_0481"/>
<keyword evidence="2" id="KW-1185">Reference proteome</keyword>
<dbReference type="SUPFAM" id="SSF52266">
    <property type="entry name" value="SGNH hydrolase"/>
    <property type="match status" value="1"/>
</dbReference>
<dbReference type="eggNOG" id="COG2755">
    <property type="taxonomic scope" value="Bacteria"/>
</dbReference>
<dbReference type="GO" id="GO:0016788">
    <property type="term" value="F:hydrolase activity, acting on ester bonds"/>
    <property type="evidence" value="ECO:0007669"/>
    <property type="project" value="UniProtKB-ARBA"/>
</dbReference>
<dbReference type="HOGENOM" id="CLU_1249781_0_0_4"/>
<accession>D9SC60</accession>
<dbReference type="EMBL" id="CP002159">
    <property type="protein sequence ID" value="ADL54525.1"/>
    <property type="molecule type" value="Genomic_DNA"/>
</dbReference>
<name>D9SC60_GALCS</name>
<dbReference type="Proteomes" id="UP000001235">
    <property type="component" value="Chromosome"/>
</dbReference>
<organism evidence="1 2">
    <name type="scientific">Gallionella capsiferriformans (strain ES-2)</name>
    <name type="common">Gallionella ferruginea capsiferriformans (strain ES-2)</name>
    <dbReference type="NCBI Taxonomy" id="395494"/>
    <lineage>
        <taxon>Bacteria</taxon>
        <taxon>Pseudomonadati</taxon>
        <taxon>Pseudomonadota</taxon>
        <taxon>Betaproteobacteria</taxon>
        <taxon>Nitrosomonadales</taxon>
        <taxon>Gallionellaceae</taxon>
        <taxon>Gallionella</taxon>
    </lineage>
</organism>
<dbReference type="AlphaFoldDB" id="D9SC60"/>
<proteinExistence type="predicted"/>
<dbReference type="STRING" id="395494.Galf_0481"/>
<reference evidence="1 2" key="1">
    <citation type="submission" date="2010-08" db="EMBL/GenBank/DDBJ databases">
        <title>Complete sequence of Gallionella capsiferriformans ES-2.</title>
        <authorList>
            <consortium name="US DOE Joint Genome Institute"/>
            <person name="Lucas S."/>
            <person name="Copeland A."/>
            <person name="Lapidus A."/>
            <person name="Cheng J.-F."/>
            <person name="Bruce D."/>
            <person name="Goodwin L."/>
            <person name="Pitluck S."/>
            <person name="Chertkov O."/>
            <person name="Davenport K.W."/>
            <person name="Detter J.C."/>
            <person name="Han C."/>
            <person name="Tapia R."/>
            <person name="Land M."/>
            <person name="Hauser L."/>
            <person name="Chang Y.-J."/>
            <person name="Jeffries C."/>
            <person name="Kyrpides N."/>
            <person name="Ivanova N."/>
            <person name="Mikhailova N."/>
            <person name="Shelobolina E.S."/>
            <person name="Picardal F."/>
            <person name="Roden E."/>
            <person name="Emerson D."/>
            <person name="Woyke T."/>
        </authorList>
    </citation>
    <scope>NUCLEOTIDE SEQUENCE [LARGE SCALE GENOMIC DNA]</scope>
    <source>
        <strain evidence="1 2">ES-2</strain>
    </source>
</reference>
<evidence type="ECO:0000313" key="1">
    <source>
        <dbReference type="EMBL" id="ADL54525.1"/>
    </source>
</evidence>
<dbReference type="Gene3D" id="3.40.50.1110">
    <property type="entry name" value="SGNH hydrolase"/>
    <property type="match status" value="1"/>
</dbReference>
<dbReference type="InterPro" id="IPR036514">
    <property type="entry name" value="SGNH_hydro_sf"/>
</dbReference>
<sequence>MLLNGLGILIVGGSHIVYPGTLVTSLNNDLLDKGAQVHSLGVCGITPSQLTKTSKGACGAAERVGAGPLNMKLGSKAETIPIAKLIETEKPGLVIIVMGDTLADYRNTAGMSTPWVNSEIEQVTKEINRTKVRCVWVGPSWGQEGHSGGKTYARVQQVSNLLSQRVSPCTYIDSLKMSQKGEWSTLDGIHYRDQYYKIWADKIVDELDKIK</sequence>
<evidence type="ECO:0000313" key="2">
    <source>
        <dbReference type="Proteomes" id="UP000001235"/>
    </source>
</evidence>
<gene>
    <name evidence="1" type="ordered locus">Galf_0481</name>
</gene>